<dbReference type="SUPFAM" id="SSF50891">
    <property type="entry name" value="Cyclophilin-like"/>
    <property type="match status" value="1"/>
</dbReference>
<evidence type="ECO:0000313" key="5">
    <source>
        <dbReference type="EMBL" id="NEN74786.1"/>
    </source>
</evidence>
<evidence type="ECO:0000256" key="3">
    <source>
        <dbReference type="ARBA" id="ARBA00022840"/>
    </source>
</evidence>
<dbReference type="Gene3D" id="3.30.1360.40">
    <property type="match status" value="1"/>
</dbReference>
<evidence type="ECO:0000313" key="6">
    <source>
        <dbReference type="Proteomes" id="UP000477651"/>
    </source>
</evidence>
<dbReference type="InterPro" id="IPR010016">
    <property type="entry name" value="PxpB"/>
</dbReference>
<evidence type="ECO:0000256" key="2">
    <source>
        <dbReference type="ARBA" id="ARBA00022801"/>
    </source>
</evidence>
<dbReference type="AlphaFoldDB" id="A0A6L9Y3K9"/>
<keyword evidence="6" id="KW-1185">Reference proteome</keyword>
<comment type="caution">
    <text evidence="5">The sequence shown here is derived from an EMBL/GenBank/DDBJ whole genome shotgun (WGS) entry which is preliminary data.</text>
</comment>
<dbReference type="EMBL" id="JAAGYR010000001">
    <property type="protein sequence ID" value="NEN74786.1"/>
    <property type="molecule type" value="Genomic_DNA"/>
</dbReference>
<dbReference type="NCBIfam" id="TIGR00370">
    <property type="entry name" value="5-oxoprolinase subunit PxpB"/>
    <property type="match status" value="1"/>
</dbReference>
<keyword evidence="2 5" id="KW-0378">Hydrolase</keyword>
<dbReference type="SUPFAM" id="SSF160467">
    <property type="entry name" value="PH0987 N-terminal domain-like"/>
    <property type="match status" value="1"/>
</dbReference>
<accession>A0A6L9Y3K9</accession>
<reference evidence="5 6" key="1">
    <citation type="submission" date="2020-02" db="EMBL/GenBank/DDBJ databases">
        <title>Pelistega sp. NLN82 were isolated from wild rodents of the Hainan Island.</title>
        <authorList>
            <person name="Niu N."/>
            <person name="Zhou J."/>
        </authorList>
    </citation>
    <scope>NUCLEOTIDE SEQUENCE [LARGE SCALE GENOMIC DNA]</scope>
    <source>
        <strain evidence="5 6">NLN82</strain>
    </source>
</reference>
<dbReference type="GO" id="GO:0005524">
    <property type="term" value="F:ATP binding"/>
    <property type="evidence" value="ECO:0007669"/>
    <property type="project" value="UniProtKB-KW"/>
</dbReference>
<dbReference type="Proteomes" id="UP000477651">
    <property type="component" value="Unassembled WGS sequence"/>
</dbReference>
<dbReference type="SMART" id="SM00796">
    <property type="entry name" value="AHS1"/>
    <property type="match status" value="1"/>
</dbReference>
<evidence type="ECO:0000256" key="1">
    <source>
        <dbReference type="ARBA" id="ARBA00022741"/>
    </source>
</evidence>
<keyword evidence="1" id="KW-0547">Nucleotide-binding</keyword>
<gene>
    <name evidence="5" type="primary">pxpB</name>
    <name evidence="5" type="ORF">F9B74_00375</name>
</gene>
<dbReference type="PANTHER" id="PTHR34698">
    <property type="entry name" value="5-OXOPROLINASE SUBUNIT B"/>
    <property type="match status" value="1"/>
</dbReference>
<proteinExistence type="predicted"/>
<dbReference type="Pfam" id="PF02682">
    <property type="entry name" value="CT_C_D"/>
    <property type="match status" value="1"/>
</dbReference>
<dbReference type="EC" id="3.5.2.9" evidence="5"/>
<protein>
    <submittedName>
        <fullName evidence="5">5-oxoprolinase subunit PxpB</fullName>
        <ecNumber evidence="5">3.5.2.9</ecNumber>
    </submittedName>
</protein>
<dbReference type="GO" id="GO:0017168">
    <property type="term" value="F:5-oxoprolinase (ATP-hydrolyzing) activity"/>
    <property type="evidence" value="ECO:0007669"/>
    <property type="project" value="UniProtKB-EC"/>
</dbReference>
<dbReference type="Gene3D" id="2.40.100.10">
    <property type="entry name" value="Cyclophilin-like"/>
    <property type="match status" value="1"/>
</dbReference>
<keyword evidence="3" id="KW-0067">ATP-binding</keyword>
<dbReference type="InterPro" id="IPR029000">
    <property type="entry name" value="Cyclophilin-like_dom_sf"/>
</dbReference>
<dbReference type="RefSeq" id="WP_163763605.1">
    <property type="nucleotide sequence ID" value="NZ_JAAGYR010000001.1"/>
</dbReference>
<dbReference type="InterPro" id="IPR003833">
    <property type="entry name" value="CT_C_D"/>
</dbReference>
<evidence type="ECO:0000259" key="4">
    <source>
        <dbReference type="SMART" id="SM00796"/>
    </source>
</evidence>
<dbReference type="PANTHER" id="PTHR34698:SF2">
    <property type="entry name" value="5-OXOPROLINASE SUBUNIT B"/>
    <property type="match status" value="1"/>
</dbReference>
<feature type="domain" description="Carboxyltransferase" evidence="4">
    <location>
        <begin position="1"/>
        <end position="198"/>
    </location>
</feature>
<sequence>MHITPISESAVVCVLPPPATLDQQRRLWAFAHQLQQEEDIVEVVVGMNNLTVFMDFMTDFTPLIQRLEQSWQTLTVNTFQGNHIEIPVIYGGEVGQDLIEVAEYHHCSPQEIIDRHTAPTYTVYMIGFQPGFPYLGGLPESLHTPRRANPRTEVPAGSVGIGGAQTGIYPFASPGGWQLIGHTEQALFDKTREKSTLLQAGDTVKFVVERIEL</sequence>
<name>A0A6L9Y3K9_9BURK</name>
<organism evidence="5 6">
    <name type="scientific">Pelistega ratti</name>
    <dbReference type="NCBI Taxonomy" id="2652177"/>
    <lineage>
        <taxon>Bacteria</taxon>
        <taxon>Pseudomonadati</taxon>
        <taxon>Pseudomonadota</taxon>
        <taxon>Betaproteobacteria</taxon>
        <taxon>Burkholderiales</taxon>
        <taxon>Alcaligenaceae</taxon>
        <taxon>Pelistega</taxon>
    </lineage>
</organism>